<dbReference type="AlphaFoldDB" id="A0A290ZE17"/>
<accession>A0A290ZE17</accession>
<evidence type="ECO:0000256" key="1">
    <source>
        <dbReference type="ARBA" id="ARBA00022676"/>
    </source>
</evidence>
<reference evidence="5" key="1">
    <citation type="submission" date="2017-09" db="EMBL/GenBank/DDBJ databases">
        <title>Complete Genome Sequence of ansamitocin-producing Bacterium Actinosynnema pretiosum X47.</title>
        <authorList>
            <person name="Cao G."/>
            <person name="Zong G."/>
            <person name="Zhong C."/>
            <person name="Fu J."/>
        </authorList>
    </citation>
    <scope>NUCLEOTIDE SEQUENCE [LARGE SCALE GENOMIC DNA]</scope>
    <source>
        <strain evidence="5">X47</strain>
    </source>
</reference>
<dbReference type="KEGG" id="apre:CNX65_31200"/>
<proteinExistence type="predicted"/>
<dbReference type="EMBL" id="CP023445">
    <property type="protein sequence ID" value="ATE57209.1"/>
    <property type="molecule type" value="Genomic_DNA"/>
</dbReference>
<dbReference type="InterPro" id="IPR028098">
    <property type="entry name" value="Glyco_trans_4-like_N"/>
</dbReference>
<dbReference type="Gene3D" id="3.40.50.2000">
    <property type="entry name" value="Glycogen Phosphorylase B"/>
    <property type="match status" value="2"/>
</dbReference>
<dbReference type="GO" id="GO:0016757">
    <property type="term" value="F:glycosyltransferase activity"/>
    <property type="evidence" value="ECO:0007669"/>
    <property type="project" value="UniProtKB-KW"/>
</dbReference>
<dbReference type="Pfam" id="PF13439">
    <property type="entry name" value="Glyco_transf_4"/>
    <property type="match status" value="1"/>
</dbReference>
<name>A0A290ZE17_9PSEU</name>
<dbReference type="Pfam" id="PF00534">
    <property type="entry name" value="Glycos_transf_1"/>
    <property type="match status" value="1"/>
</dbReference>
<gene>
    <name evidence="5" type="ORF">CNX65_31200</name>
</gene>
<dbReference type="GO" id="GO:0009103">
    <property type="term" value="P:lipopolysaccharide biosynthetic process"/>
    <property type="evidence" value="ECO:0007669"/>
    <property type="project" value="TreeGrafter"/>
</dbReference>
<organism evidence="5 6">
    <name type="scientific">Actinosynnema pretiosum</name>
    <dbReference type="NCBI Taxonomy" id="42197"/>
    <lineage>
        <taxon>Bacteria</taxon>
        <taxon>Bacillati</taxon>
        <taxon>Actinomycetota</taxon>
        <taxon>Actinomycetes</taxon>
        <taxon>Pseudonocardiales</taxon>
        <taxon>Pseudonocardiaceae</taxon>
        <taxon>Actinosynnema</taxon>
    </lineage>
</organism>
<evidence type="ECO:0000313" key="5">
    <source>
        <dbReference type="EMBL" id="ATE57209.1"/>
    </source>
</evidence>
<dbReference type="PANTHER" id="PTHR46401">
    <property type="entry name" value="GLYCOSYLTRANSFERASE WBBK-RELATED"/>
    <property type="match status" value="1"/>
</dbReference>
<feature type="domain" description="Glycosyl transferase family 1" evidence="3">
    <location>
        <begin position="193"/>
        <end position="345"/>
    </location>
</feature>
<keyword evidence="6" id="KW-1185">Reference proteome</keyword>
<evidence type="ECO:0000259" key="4">
    <source>
        <dbReference type="Pfam" id="PF13439"/>
    </source>
</evidence>
<dbReference type="SUPFAM" id="SSF53756">
    <property type="entry name" value="UDP-Glycosyltransferase/glycogen phosphorylase"/>
    <property type="match status" value="1"/>
</dbReference>
<dbReference type="RefSeq" id="WP_096496930.1">
    <property type="nucleotide sequence ID" value="NZ_CP023445.1"/>
</dbReference>
<dbReference type="CDD" id="cd03809">
    <property type="entry name" value="GT4_MtfB-like"/>
    <property type="match status" value="1"/>
</dbReference>
<dbReference type="Proteomes" id="UP000218505">
    <property type="component" value="Chromosome"/>
</dbReference>
<dbReference type="PANTHER" id="PTHR46401:SF2">
    <property type="entry name" value="GLYCOSYLTRANSFERASE WBBK-RELATED"/>
    <property type="match status" value="1"/>
</dbReference>
<keyword evidence="2 5" id="KW-0808">Transferase</keyword>
<evidence type="ECO:0000256" key="2">
    <source>
        <dbReference type="ARBA" id="ARBA00022679"/>
    </source>
</evidence>
<keyword evidence="1" id="KW-0328">Glycosyltransferase</keyword>
<feature type="domain" description="Glycosyltransferase subfamily 4-like N-terminal" evidence="4">
    <location>
        <begin position="13"/>
        <end position="173"/>
    </location>
</feature>
<dbReference type="InterPro" id="IPR001296">
    <property type="entry name" value="Glyco_trans_1"/>
</dbReference>
<protein>
    <submittedName>
        <fullName evidence="5">Glycosyl transferase family 1</fullName>
    </submittedName>
</protein>
<sequence>MLIDATAVPADRGGVGRYVDSLVAALDADGAGVSVVCQPRDASHYRRLAPTSRVIAAAEAVATRTARLTWEQASLPRLVARLGVDVVHSPHYTLPLASRAASVVTLHDATFFTDPALHSSVKARFFRAWTRASLRRASLCVVPSHATADELARVAGADRTALHIAQHGVDTERFHPPTPQQVASVRASLGLGATPYVAFLGALEPRKNVPALIRGFARACQGRANPPALVLAGQPGWDGQVERALDSVPHRIRVIRAGYLPFDDLAGFLGGAELVAYPSLGEGFGLPVLEAMACGAAVLTTRRLSLPEVGGDAVAYCGVGAGDIAAALTSLLDDPSRRHALSTAALVRAKDFSWETSAARHRLAYARAAHAHQATKR</sequence>
<evidence type="ECO:0000313" key="6">
    <source>
        <dbReference type="Proteomes" id="UP000218505"/>
    </source>
</evidence>
<evidence type="ECO:0000259" key="3">
    <source>
        <dbReference type="Pfam" id="PF00534"/>
    </source>
</evidence>